<dbReference type="RefSeq" id="WP_281752885.1">
    <property type="nucleotide sequence ID" value="NZ_BRVP01000005.1"/>
</dbReference>
<evidence type="ECO:0000313" key="2">
    <source>
        <dbReference type="EMBL" id="GLB51886.1"/>
    </source>
</evidence>
<organism evidence="2 3">
    <name type="scientific">Neptunitalea chrysea</name>
    <dbReference type="NCBI Taxonomy" id="1647581"/>
    <lineage>
        <taxon>Bacteria</taxon>
        <taxon>Pseudomonadati</taxon>
        <taxon>Bacteroidota</taxon>
        <taxon>Flavobacteriia</taxon>
        <taxon>Flavobacteriales</taxon>
        <taxon>Flavobacteriaceae</taxon>
        <taxon>Neptunitalea</taxon>
    </lineage>
</organism>
<evidence type="ECO:0000256" key="1">
    <source>
        <dbReference type="SAM" id="Coils"/>
    </source>
</evidence>
<protein>
    <recommendedName>
        <fullName evidence="4">Hydrolase</fullName>
    </recommendedName>
</protein>
<proteinExistence type="predicted"/>
<reference evidence="2" key="1">
    <citation type="submission" date="2022-07" db="EMBL/GenBank/DDBJ databases">
        <title>Taxonomy of Novel Oxalotrophic and Methylotrophic Bacteria.</title>
        <authorList>
            <person name="Sahin N."/>
            <person name="Tani A."/>
        </authorList>
    </citation>
    <scope>NUCLEOTIDE SEQUENCE</scope>
    <source>
        <strain evidence="2">AM327</strain>
    </source>
</reference>
<comment type="caution">
    <text evidence="2">The sequence shown here is derived from an EMBL/GenBank/DDBJ whole genome shotgun (WGS) entry which is preliminary data.</text>
</comment>
<sequence>MKKQIFQLLFIFAILLIIFQFVSASKAYKETSNVINELRIKNRKLKDETKKLSDSLKNNLIKFSDVAYFTLKNDNQALDYFKDSDIGDVSKYVTQKLLETNSIKENPLIPSSELIEGLKINKVNVINHKWIVCDFTNGEYWGQLFLEYTLKKDKTIFFVTISDVVIYK</sequence>
<evidence type="ECO:0008006" key="4">
    <source>
        <dbReference type="Google" id="ProtNLM"/>
    </source>
</evidence>
<gene>
    <name evidence="2" type="ORF">NBRC110019_09250</name>
</gene>
<accession>A0A9W6B3E8</accession>
<dbReference type="AlphaFoldDB" id="A0A9W6B3E8"/>
<dbReference type="EMBL" id="BRVP01000005">
    <property type="protein sequence ID" value="GLB51886.1"/>
    <property type="molecule type" value="Genomic_DNA"/>
</dbReference>
<feature type="coiled-coil region" evidence="1">
    <location>
        <begin position="28"/>
        <end position="55"/>
    </location>
</feature>
<name>A0A9W6B3E8_9FLAO</name>
<keyword evidence="3" id="KW-1185">Reference proteome</keyword>
<keyword evidence="1" id="KW-0175">Coiled coil</keyword>
<evidence type="ECO:0000313" key="3">
    <source>
        <dbReference type="Proteomes" id="UP001143545"/>
    </source>
</evidence>
<dbReference type="Proteomes" id="UP001143545">
    <property type="component" value="Unassembled WGS sequence"/>
</dbReference>